<gene>
    <name evidence="4" type="ORF">GCM10009831_14410</name>
</gene>
<sequence length="371" mass="38366">MRRSGRDVTVPPARTTLAPVSRRLLTLLAALVPAVLLLVLATSATVPLVAMGPGPTYDTLGEVEVERGDGVETVPVVEVSGREAEETSGALRMTTVAVRDNLTLLDAMRFWLDPVQMVVPRDQVFPPERSRDEVRESNAAEMVGSENSAEAAAYGYLGIPMQPRVEAVDPEGAAADLLREGDILTSIGGERVSDSTAVVEQVSAHRPGDEVRIGFTRDGREETTTTTLQPAGPDGDPDQGRLGILVGDTPADGTDVEINIDPNVGGPSAGLVLAIAIVDKLSPGELTGGAEVAGSGTIRVDGTVGPIGGITHKIRAARDAGATEFLVPAGNCAEAVQDPPGGIRLIEVDTLRGALEALEEAVSGGEPPTCG</sequence>
<evidence type="ECO:0000256" key="1">
    <source>
        <dbReference type="PROSITE-ProRule" id="PRU01122"/>
    </source>
</evidence>
<dbReference type="EMBL" id="BAAAQG010000007">
    <property type="protein sequence ID" value="GAA1705848.1"/>
    <property type="molecule type" value="Genomic_DNA"/>
</dbReference>
<dbReference type="EC" id="3.4.21.53" evidence="1"/>
<organism evidence="4 5">
    <name type="scientific">Dietzia cercidiphylli</name>
    <dbReference type="NCBI Taxonomy" id="498199"/>
    <lineage>
        <taxon>Bacteria</taxon>
        <taxon>Bacillati</taxon>
        <taxon>Actinomycetota</taxon>
        <taxon>Actinomycetes</taxon>
        <taxon>Mycobacteriales</taxon>
        <taxon>Dietziaceae</taxon>
        <taxon>Dietzia</taxon>
    </lineage>
</organism>
<comment type="caution">
    <text evidence="4">The sequence shown here is derived from an EMBL/GenBank/DDBJ whole genome shotgun (WGS) entry which is preliminary data.</text>
</comment>
<dbReference type="SUPFAM" id="SSF50156">
    <property type="entry name" value="PDZ domain-like"/>
    <property type="match status" value="1"/>
</dbReference>
<dbReference type="InterPro" id="IPR008269">
    <property type="entry name" value="Lon_proteolytic"/>
</dbReference>
<evidence type="ECO:0000313" key="4">
    <source>
        <dbReference type="EMBL" id="GAA1705848.1"/>
    </source>
</evidence>
<keyword evidence="5" id="KW-1185">Reference proteome</keyword>
<dbReference type="PANTHER" id="PTHR10046">
    <property type="entry name" value="ATP DEPENDENT LON PROTEASE FAMILY MEMBER"/>
    <property type="match status" value="1"/>
</dbReference>
<reference evidence="4 5" key="1">
    <citation type="journal article" date="2019" name="Int. J. Syst. Evol. Microbiol.">
        <title>The Global Catalogue of Microorganisms (GCM) 10K type strain sequencing project: providing services to taxonomists for standard genome sequencing and annotation.</title>
        <authorList>
            <consortium name="The Broad Institute Genomics Platform"/>
            <consortium name="The Broad Institute Genome Sequencing Center for Infectious Disease"/>
            <person name="Wu L."/>
            <person name="Ma J."/>
        </authorList>
    </citation>
    <scope>NUCLEOTIDE SEQUENCE [LARGE SCALE GENOMIC DNA]</scope>
    <source>
        <strain evidence="4 5">JCM 16002</strain>
    </source>
</reference>
<comment type="similarity">
    <text evidence="1">Belongs to the peptidase S16 family.</text>
</comment>
<dbReference type="SMART" id="SM00228">
    <property type="entry name" value="PDZ"/>
    <property type="match status" value="1"/>
</dbReference>
<dbReference type="InterPro" id="IPR014721">
    <property type="entry name" value="Ribsml_uS5_D2-typ_fold_subgr"/>
</dbReference>
<proteinExistence type="inferred from homology"/>
<keyword evidence="1" id="KW-0645">Protease</keyword>
<feature type="domain" description="Lon proteolytic" evidence="3">
    <location>
        <begin position="262"/>
        <end position="361"/>
    </location>
</feature>
<keyword evidence="1" id="KW-0720">Serine protease</keyword>
<feature type="active site" evidence="1">
    <location>
        <position position="268"/>
    </location>
</feature>
<evidence type="ECO:0000256" key="2">
    <source>
        <dbReference type="SAM" id="MobiDB-lite"/>
    </source>
</evidence>
<feature type="active site" evidence="1">
    <location>
        <position position="313"/>
    </location>
</feature>
<dbReference type="Gene3D" id="3.30.230.10">
    <property type="match status" value="1"/>
</dbReference>
<evidence type="ECO:0000313" key="5">
    <source>
        <dbReference type="Proteomes" id="UP001500383"/>
    </source>
</evidence>
<keyword evidence="1" id="KW-0378">Hydrolase</keyword>
<feature type="region of interest" description="Disordered" evidence="2">
    <location>
        <begin position="219"/>
        <end position="239"/>
    </location>
</feature>
<comment type="catalytic activity">
    <reaction evidence="1">
        <text>Hydrolysis of proteins in presence of ATP.</text>
        <dbReference type="EC" id="3.4.21.53"/>
    </reaction>
</comment>
<accession>A0ABN2IIR6</accession>
<dbReference type="PROSITE" id="PS51786">
    <property type="entry name" value="LON_PROTEOLYTIC"/>
    <property type="match status" value="1"/>
</dbReference>
<dbReference type="InterPro" id="IPR001478">
    <property type="entry name" value="PDZ"/>
</dbReference>
<dbReference type="SUPFAM" id="SSF54211">
    <property type="entry name" value="Ribosomal protein S5 domain 2-like"/>
    <property type="match status" value="1"/>
</dbReference>
<dbReference type="InterPro" id="IPR020568">
    <property type="entry name" value="Ribosomal_Su5_D2-typ_SF"/>
</dbReference>
<evidence type="ECO:0000259" key="3">
    <source>
        <dbReference type="PROSITE" id="PS51786"/>
    </source>
</evidence>
<protein>
    <recommendedName>
        <fullName evidence="1">endopeptidase La</fullName>
        <ecNumber evidence="1">3.4.21.53</ecNumber>
    </recommendedName>
</protein>
<dbReference type="Proteomes" id="UP001500383">
    <property type="component" value="Unassembled WGS sequence"/>
</dbReference>
<dbReference type="Pfam" id="PF13180">
    <property type="entry name" value="PDZ_2"/>
    <property type="match status" value="1"/>
</dbReference>
<dbReference type="Gene3D" id="2.30.42.10">
    <property type="match status" value="1"/>
</dbReference>
<name>A0ABN2IIR6_9ACTN</name>
<dbReference type="InterPro" id="IPR036034">
    <property type="entry name" value="PDZ_sf"/>
</dbReference>
<dbReference type="InterPro" id="IPR027065">
    <property type="entry name" value="Lon_Prtase"/>
</dbReference>
<dbReference type="Pfam" id="PF05362">
    <property type="entry name" value="Lon_C"/>
    <property type="match status" value="1"/>
</dbReference>